<dbReference type="RefSeq" id="XP_031357194.1">
    <property type="nucleotide sequence ID" value="XM_031501334.1"/>
</dbReference>
<dbReference type="PANTHER" id="PTHR13440:SF7">
    <property type="entry name" value="BLOC-1 RELATED COMPLEX SUBUNIT 6"/>
    <property type="match status" value="1"/>
</dbReference>
<feature type="compositionally biased region" description="Pro residues" evidence="1">
    <location>
        <begin position="12"/>
        <end position="31"/>
    </location>
</feature>
<feature type="region of interest" description="Disordered" evidence="1">
    <location>
        <begin position="1"/>
        <end position="54"/>
    </location>
</feature>
<dbReference type="AlphaFoldDB" id="A0A1Y1LMZ3"/>
<evidence type="ECO:0000256" key="1">
    <source>
        <dbReference type="SAM" id="MobiDB-lite"/>
    </source>
</evidence>
<organism evidence="3">
    <name type="scientific">Photinus pyralis</name>
    <name type="common">Common eastern firefly</name>
    <name type="synonym">Lampyris pyralis</name>
    <dbReference type="NCBI Taxonomy" id="7054"/>
    <lineage>
        <taxon>Eukaryota</taxon>
        <taxon>Metazoa</taxon>
        <taxon>Ecdysozoa</taxon>
        <taxon>Arthropoda</taxon>
        <taxon>Hexapoda</taxon>
        <taxon>Insecta</taxon>
        <taxon>Pterygota</taxon>
        <taxon>Neoptera</taxon>
        <taxon>Endopterygota</taxon>
        <taxon>Coleoptera</taxon>
        <taxon>Polyphaga</taxon>
        <taxon>Elateriformia</taxon>
        <taxon>Elateroidea</taxon>
        <taxon>Lampyridae</taxon>
        <taxon>Lampyrinae</taxon>
        <taxon>Photinus</taxon>
    </lineage>
</organism>
<dbReference type="KEGG" id="ppyr:116181076"/>
<feature type="domain" description="BLOC-1-related complex subunit 6 C-terminal helix" evidence="2">
    <location>
        <begin position="178"/>
        <end position="260"/>
    </location>
</feature>
<dbReference type="GO" id="GO:0032418">
    <property type="term" value="P:lysosome localization"/>
    <property type="evidence" value="ECO:0007669"/>
    <property type="project" value="TreeGrafter"/>
</dbReference>
<protein>
    <recommendedName>
        <fullName evidence="2">BLOC-1-related complex subunit 6 C-terminal helix domain-containing protein</fullName>
    </recommendedName>
</protein>
<dbReference type="EMBL" id="GEZM01054358">
    <property type="protein sequence ID" value="JAV73730.1"/>
    <property type="molecule type" value="Transcribed_RNA"/>
</dbReference>
<reference evidence="3" key="1">
    <citation type="journal article" date="2016" name="Sci. Rep.">
        <title>Molecular characterization of firefly nuptial gifts: a multi-omics approach sheds light on postcopulatory sexual selection.</title>
        <authorList>
            <person name="Al-Wathiqui N."/>
            <person name="Fallon T.R."/>
            <person name="South A."/>
            <person name="Weng J.K."/>
            <person name="Lewis S.M."/>
        </authorList>
    </citation>
    <scope>NUCLEOTIDE SEQUENCE</scope>
</reference>
<dbReference type="GeneID" id="116181076"/>
<dbReference type="InterPro" id="IPR046465">
    <property type="entry name" value="BORCS6_C"/>
</dbReference>
<evidence type="ECO:0000313" key="3">
    <source>
        <dbReference type="EMBL" id="JAV73730.1"/>
    </source>
</evidence>
<sequence length="301" mass="33572">MMDSDDNSLSSPPGPPKDPPPSLPPPLPARPPKVSSLPTKLDHFEDPEIEGDDEISQQMTASYSEISFKSELSPDDNELSLSLSIDPLPSADEMLKRPKTLPCERNNYPGHFHPLNLEGTVHVEGNMTHFVTEDLEYKIKLSSPVNKKGDTPPLPGNSKIATPNTLFRQLLVPQMGLFDTGLLNDLESEAQRMATSIDNLTENLCGILHSISSITADNVDVYKDAVSKMSDTMDANIKSMYTMMAKAEEVTQAMKTVQNHSVRMYPSFEYALQEQRSLTFITERKYVGWLIFLKVLFELIV</sequence>
<dbReference type="OrthoDB" id="21270at2759"/>
<dbReference type="GO" id="GO:0099078">
    <property type="term" value="C:BORC complex"/>
    <property type="evidence" value="ECO:0007669"/>
    <property type="project" value="TreeGrafter"/>
</dbReference>
<name>A0A1Y1LMZ3_PHOPY</name>
<accession>A0A1Y1LMZ3</accession>
<dbReference type="InterPro" id="IPR019314">
    <property type="entry name" value="BORCS6"/>
</dbReference>
<dbReference type="Pfam" id="PF10157">
    <property type="entry name" value="BORCS6"/>
    <property type="match status" value="1"/>
</dbReference>
<proteinExistence type="predicted"/>
<dbReference type="CTD" id="54785"/>
<dbReference type="PANTHER" id="PTHR13440">
    <property type="entry name" value="BLOC-1 RELATED COMPLEX SUBUNIT 6"/>
    <property type="match status" value="1"/>
</dbReference>
<evidence type="ECO:0000259" key="2">
    <source>
        <dbReference type="Pfam" id="PF10157"/>
    </source>
</evidence>